<keyword evidence="4" id="KW-1185">Reference proteome</keyword>
<organism evidence="3 4">
    <name type="scientific">Psylliodes chrysocephalus</name>
    <dbReference type="NCBI Taxonomy" id="3402493"/>
    <lineage>
        <taxon>Eukaryota</taxon>
        <taxon>Metazoa</taxon>
        <taxon>Ecdysozoa</taxon>
        <taxon>Arthropoda</taxon>
        <taxon>Hexapoda</taxon>
        <taxon>Insecta</taxon>
        <taxon>Pterygota</taxon>
        <taxon>Neoptera</taxon>
        <taxon>Endopterygota</taxon>
        <taxon>Coleoptera</taxon>
        <taxon>Polyphaga</taxon>
        <taxon>Cucujiformia</taxon>
        <taxon>Chrysomeloidea</taxon>
        <taxon>Chrysomelidae</taxon>
        <taxon>Galerucinae</taxon>
        <taxon>Alticini</taxon>
        <taxon>Psylliodes</taxon>
    </lineage>
</organism>
<keyword evidence="2" id="KW-0812">Transmembrane</keyword>
<feature type="region of interest" description="Disordered" evidence="1">
    <location>
        <begin position="100"/>
        <end position="119"/>
    </location>
</feature>
<dbReference type="OrthoDB" id="6796489at2759"/>
<protein>
    <submittedName>
        <fullName evidence="3">Uncharacterized protein</fullName>
    </submittedName>
</protein>
<evidence type="ECO:0000256" key="1">
    <source>
        <dbReference type="SAM" id="MobiDB-lite"/>
    </source>
</evidence>
<evidence type="ECO:0000256" key="2">
    <source>
        <dbReference type="SAM" id="Phobius"/>
    </source>
</evidence>
<evidence type="ECO:0000313" key="3">
    <source>
        <dbReference type="EMBL" id="CAH1112558.1"/>
    </source>
</evidence>
<proteinExistence type="predicted"/>
<dbReference type="AlphaFoldDB" id="A0A9P0D0F2"/>
<keyword evidence="2" id="KW-1133">Transmembrane helix</keyword>
<keyword evidence="2" id="KW-0472">Membrane</keyword>
<gene>
    <name evidence="3" type="ORF">PSYICH_LOCUS12393</name>
</gene>
<feature type="region of interest" description="Disordered" evidence="1">
    <location>
        <begin position="132"/>
        <end position="152"/>
    </location>
</feature>
<reference evidence="3" key="1">
    <citation type="submission" date="2022-01" db="EMBL/GenBank/DDBJ databases">
        <authorList>
            <person name="King R."/>
        </authorList>
    </citation>
    <scope>NUCLEOTIDE SEQUENCE</scope>
</reference>
<sequence>METIKLRSPIKVECVSTFTKIDVLKNTKKLKGTNITISPDLTKTQQERNKIFRNHLRGIRQTTQDHCYMKGEKLYRNSTAYSVEDIIQIEESYNSIVIQQSNSAPQTPTRENNLSTFNQDNNKEIKELNDIEDKGAKTEKKEEKVAEHKEERKRINRKVNKYSKKIKKKKRKEERAIAQLLHANIPFHSEGKFLGIAHFDFINSRRNLLCRILTITLIVSTEFMALCWTLISSVNA</sequence>
<dbReference type="Proteomes" id="UP001153636">
    <property type="component" value="Chromosome 6"/>
</dbReference>
<dbReference type="EMBL" id="OV651818">
    <property type="protein sequence ID" value="CAH1112558.1"/>
    <property type="molecule type" value="Genomic_DNA"/>
</dbReference>
<name>A0A9P0D0F2_9CUCU</name>
<feature type="transmembrane region" description="Helical" evidence="2">
    <location>
        <begin position="208"/>
        <end position="231"/>
    </location>
</feature>
<evidence type="ECO:0000313" key="4">
    <source>
        <dbReference type="Proteomes" id="UP001153636"/>
    </source>
</evidence>
<accession>A0A9P0D0F2</accession>